<reference evidence="6 7" key="1">
    <citation type="submission" date="2018-01" db="EMBL/GenBank/DDBJ databases">
        <title>Whole genome analyses suggest that Burkholderia sensu lato contains two further novel genera in the rhizoxinica-symbiotica group Mycetohabitans gen. nov., and Trinickia gen. nov.: implications for the evolution of diazotrophy and nodulation in the Burkholderiaceae.</title>
        <authorList>
            <person name="Estrada-de los Santos P."/>
            <person name="Palmer M."/>
            <person name="Chavez-Ramirez B."/>
            <person name="Beukes C."/>
            <person name="Steenkamp E.T."/>
            <person name="Hirsch A.M."/>
            <person name="Manyaka P."/>
            <person name="Maluk M."/>
            <person name="Lafos M."/>
            <person name="Crook M."/>
            <person name="Gross E."/>
            <person name="Simon M.F."/>
            <person name="Bueno dos Reis Junior F."/>
            <person name="Poole P.S."/>
            <person name="Venter S.N."/>
            <person name="James E.K."/>
        </authorList>
    </citation>
    <scope>NUCLEOTIDE SEQUENCE [LARGE SCALE GENOMIC DNA]</scope>
    <source>
        <strain evidence="6 7">GIMN1.004</strain>
    </source>
</reference>
<gene>
    <name evidence="6" type="ORF">C0Z18_20910</name>
</gene>
<dbReference type="SMART" id="SM00387">
    <property type="entry name" value="HATPase_c"/>
    <property type="match status" value="1"/>
</dbReference>
<dbReference type="InterPro" id="IPR036890">
    <property type="entry name" value="HATPase_C_sf"/>
</dbReference>
<evidence type="ECO:0000259" key="5">
    <source>
        <dbReference type="PROSITE" id="PS50109"/>
    </source>
</evidence>
<name>A0A2N7VJ98_9BURK</name>
<keyword evidence="3" id="KW-0902">Two-component regulatory system</keyword>
<sequence>MNAFHDKRLSSPPAHSPLLPVEPAIDRAIGVAARLVEEQAQRVERFAPGSAERQAADDLLAALRTSLTLCDRFRFATQAEPVRVRRGSDDHAAPAAALAAQAVREHERKRIAQELHDDLGQQLNTLELTARRVERLAGAGQHRRPLGTAIRDLHGQIEMAVNSVQRMTRQLRPLALETLGFPAAIEWLAAEFANRANVRLACRFRADDITVSEAAATALFRIVQEALTNVARHARARTVTIDFYRDGDACTLRIVDDGVGKAPAGDSRRPASLGLSGMAERAAQFGGTLSVRSDEGAGFTIVVRLPVEAIRVPS</sequence>
<feature type="region of interest" description="Disordered" evidence="4">
    <location>
        <begin position="1"/>
        <end position="20"/>
    </location>
</feature>
<organism evidence="6 7">
    <name type="scientific">Trinickia dabaoshanensis</name>
    <dbReference type="NCBI Taxonomy" id="564714"/>
    <lineage>
        <taxon>Bacteria</taxon>
        <taxon>Pseudomonadati</taxon>
        <taxon>Pseudomonadota</taxon>
        <taxon>Betaproteobacteria</taxon>
        <taxon>Burkholderiales</taxon>
        <taxon>Burkholderiaceae</taxon>
        <taxon>Trinickia</taxon>
    </lineage>
</organism>
<keyword evidence="7" id="KW-1185">Reference proteome</keyword>
<dbReference type="Pfam" id="PF02518">
    <property type="entry name" value="HATPase_c"/>
    <property type="match status" value="1"/>
</dbReference>
<accession>A0A2N7VJ98</accession>
<dbReference type="Proteomes" id="UP000235616">
    <property type="component" value="Unassembled WGS sequence"/>
</dbReference>
<evidence type="ECO:0000256" key="1">
    <source>
        <dbReference type="ARBA" id="ARBA00022679"/>
    </source>
</evidence>
<dbReference type="RefSeq" id="WP_102647341.1">
    <property type="nucleotide sequence ID" value="NZ_PNYA01000020.1"/>
</dbReference>
<comment type="caution">
    <text evidence="6">The sequence shown here is derived from an EMBL/GenBank/DDBJ whole genome shotgun (WGS) entry which is preliminary data.</text>
</comment>
<dbReference type="SUPFAM" id="SSF55874">
    <property type="entry name" value="ATPase domain of HSP90 chaperone/DNA topoisomerase II/histidine kinase"/>
    <property type="match status" value="1"/>
</dbReference>
<protein>
    <submittedName>
        <fullName evidence="6">Histidine kinase</fullName>
    </submittedName>
</protein>
<proteinExistence type="predicted"/>
<dbReference type="Gene3D" id="1.20.5.1930">
    <property type="match status" value="1"/>
</dbReference>
<keyword evidence="2 6" id="KW-0418">Kinase</keyword>
<dbReference type="PANTHER" id="PTHR24421">
    <property type="entry name" value="NITRATE/NITRITE SENSOR PROTEIN NARX-RELATED"/>
    <property type="match status" value="1"/>
</dbReference>
<dbReference type="EMBL" id="PNYA01000020">
    <property type="protein sequence ID" value="PMS17222.1"/>
    <property type="molecule type" value="Genomic_DNA"/>
</dbReference>
<dbReference type="PANTHER" id="PTHR24421:SF59">
    <property type="entry name" value="OXYGEN SENSOR HISTIDINE KINASE NREB"/>
    <property type="match status" value="1"/>
</dbReference>
<evidence type="ECO:0000256" key="3">
    <source>
        <dbReference type="ARBA" id="ARBA00023012"/>
    </source>
</evidence>
<dbReference type="InterPro" id="IPR050482">
    <property type="entry name" value="Sensor_HK_TwoCompSys"/>
</dbReference>
<dbReference type="InterPro" id="IPR003594">
    <property type="entry name" value="HATPase_dom"/>
</dbReference>
<dbReference type="GO" id="GO:0000155">
    <property type="term" value="F:phosphorelay sensor kinase activity"/>
    <property type="evidence" value="ECO:0007669"/>
    <property type="project" value="InterPro"/>
</dbReference>
<dbReference type="Gene3D" id="3.30.565.10">
    <property type="entry name" value="Histidine kinase-like ATPase, C-terminal domain"/>
    <property type="match status" value="1"/>
</dbReference>
<dbReference type="GO" id="GO:0016020">
    <property type="term" value="C:membrane"/>
    <property type="evidence" value="ECO:0007669"/>
    <property type="project" value="InterPro"/>
</dbReference>
<evidence type="ECO:0000256" key="4">
    <source>
        <dbReference type="SAM" id="MobiDB-lite"/>
    </source>
</evidence>
<dbReference type="OrthoDB" id="9792869at2"/>
<evidence type="ECO:0000313" key="6">
    <source>
        <dbReference type="EMBL" id="PMS17222.1"/>
    </source>
</evidence>
<evidence type="ECO:0000313" key="7">
    <source>
        <dbReference type="Proteomes" id="UP000235616"/>
    </source>
</evidence>
<feature type="compositionally biased region" description="Low complexity" evidence="4">
    <location>
        <begin position="10"/>
        <end position="19"/>
    </location>
</feature>
<feature type="domain" description="Histidine kinase" evidence="5">
    <location>
        <begin position="110"/>
        <end position="309"/>
    </location>
</feature>
<dbReference type="AlphaFoldDB" id="A0A2N7VJ98"/>
<dbReference type="CDD" id="cd16917">
    <property type="entry name" value="HATPase_UhpB-NarQ-NarX-like"/>
    <property type="match status" value="1"/>
</dbReference>
<keyword evidence="1" id="KW-0808">Transferase</keyword>
<dbReference type="Pfam" id="PF07730">
    <property type="entry name" value="HisKA_3"/>
    <property type="match status" value="1"/>
</dbReference>
<dbReference type="GO" id="GO:0046983">
    <property type="term" value="F:protein dimerization activity"/>
    <property type="evidence" value="ECO:0007669"/>
    <property type="project" value="InterPro"/>
</dbReference>
<dbReference type="PROSITE" id="PS50109">
    <property type="entry name" value="HIS_KIN"/>
    <property type="match status" value="1"/>
</dbReference>
<dbReference type="InterPro" id="IPR005467">
    <property type="entry name" value="His_kinase_dom"/>
</dbReference>
<evidence type="ECO:0000256" key="2">
    <source>
        <dbReference type="ARBA" id="ARBA00022777"/>
    </source>
</evidence>
<dbReference type="InterPro" id="IPR011712">
    <property type="entry name" value="Sig_transdc_His_kin_sub3_dim/P"/>
</dbReference>